<dbReference type="AlphaFoldDB" id="A0A1Y2PD90"/>
<dbReference type="InterPro" id="IPR049492">
    <property type="entry name" value="BD-FAE-like_dom"/>
</dbReference>
<reference evidence="2 3" key="1">
    <citation type="submission" date="2015-03" db="EMBL/GenBank/DDBJ databases">
        <title>Genome sequence of Tenacibaculum sp. S2-2, isolated from intestinal microbiota of sea cucumber, Apostichopus japonicas.</title>
        <authorList>
            <person name="Shao Z."/>
            <person name="Wang L."/>
            <person name="Li X."/>
        </authorList>
    </citation>
    <scope>NUCLEOTIDE SEQUENCE [LARGE SCALE GENOMIC DNA]</scope>
    <source>
        <strain evidence="2 3">S2-2</strain>
    </source>
</reference>
<organism evidence="2 3">
    <name type="scientific">Tenacibaculum holothuriorum</name>
    <dbReference type="NCBI Taxonomy" id="1635173"/>
    <lineage>
        <taxon>Bacteria</taxon>
        <taxon>Pseudomonadati</taxon>
        <taxon>Bacteroidota</taxon>
        <taxon>Flavobacteriia</taxon>
        <taxon>Flavobacteriales</taxon>
        <taxon>Flavobacteriaceae</taxon>
        <taxon>Tenacibaculum</taxon>
    </lineage>
</organism>
<keyword evidence="3" id="KW-1185">Reference proteome</keyword>
<dbReference type="EMBL" id="LAPZ01000005">
    <property type="protein sequence ID" value="OSY87981.1"/>
    <property type="molecule type" value="Genomic_DNA"/>
</dbReference>
<dbReference type="STRING" id="1635173.WH52_08070"/>
<proteinExistence type="predicted"/>
<dbReference type="PANTHER" id="PTHR43265:SF1">
    <property type="entry name" value="ESTERASE ESTD"/>
    <property type="match status" value="1"/>
</dbReference>
<accession>A0A1Y2PD90</accession>
<protein>
    <recommendedName>
        <fullName evidence="1">BD-FAE-like domain-containing protein</fullName>
    </recommendedName>
</protein>
<sequence>MIRATLHIIIFFISIIFSFAQVTTEEILIKNDSIELAGTLSFTKEKTPLLIWVHGSGNVDRNGNQAPRINANYIKQLRDSLNQQNIAFFSYDKRTANKNNRAVLLKGVLFEDYVSDVNTVINHFKKDNRFSEIILIGHSQGSLVAMLASKNVDKIISIAGPSLAADKAIIKQISEKAPYLDSIAKAHFKELNETDKIKEVNPMLVSLLHKRNQPFIKSWMQYNPSEEIKKLNIPILIINGTSDLQVKVEEARKLHQANLKSELVIIDKMNHVLKEVNSVIDNKTSYFKADFPLSKELIKTIVTFVNK</sequence>
<evidence type="ECO:0000313" key="3">
    <source>
        <dbReference type="Proteomes" id="UP000194221"/>
    </source>
</evidence>
<dbReference type="PANTHER" id="PTHR43265">
    <property type="entry name" value="ESTERASE ESTD"/>
    <property type="match status" value="1"/>
</dbReference>
<dbReference type="Pfam" id="PF20434">
    <property type="entry name" value="BD-FAE"/>
    <property type="match status" value="1"/>
</dbReference>
<evidence type="ECO:0000259" key="1">
    <source>
        <dbReference type="Pfam" id="PF20434"/>
    </source>
</evidence>
<name>A0A1Y2PD90_9FLAO</name>
<feature type="domain" description="BD-FAE-like" evidence="1">
    <location>
        <begin position="43"/>
        <end position="256"/>
    </location>
</feature>
<dbReference type="OrthoDB" id="9809549at2"/>
<dbReference type="InterPro" id="IPR029058">
    <property type="entry name" value="AB_hydrolase_fold"/>
</dbReference>
<dbReference type="Proteomes" id="UP000194221">
    <property type="component" value="Unassembled WGS sequence"/>
</dbReference>
<dbReference type="RefSeq" id="WP_086030448.1">
    <property type="nucleotide sequence ID" value="NZ_LAPZ01000005.1"/>
</dbReference>
<dbReference type="SUPFAM" id="SSF53474">
    <property type="entry name" value="alpha/beta-Hydrolases"/>
    <property type="match status" value="1"/>
</dbReference>
<comment type="caution">
    <text evidence="2">The sequence shown here is derived from an EMBL/GenBank/DDBJ whole genome shotgun (WGS) entry which is preliminary data.</text>
</comment>
<dbReference type="Gene3D" id="3.40.50.1820">
    <property type="entry name" value="alpha/beta hydrolase"/>
    <property type="match status" value="1"/>
</dbReference>
<gene>
    <name evidence="2" type="ORF">WH52_08070</name>
</gene>
<dbReference type="GO" id="GO:0052689">
    <property type="term" value="F:carboxylic ester hydrolase activity"/>
    <property type="evidence" value="ECO:0007669"/>
    <property type="project" value="TreeGrafter"/>
</dbReference>
<evidence type="ECO:0000313" key="2">
    <source>
        <dbReference type="EMBL" id="OSY87981.1"/>
    </source>
</evidence>
<dbReference type="InParanoid" id="A0A1Y2PD90"/>
<dbReference type="InterPro" id="IPR053145">
    <property type="entry name" value="AB_hydrolase_Est10"/>
</dbReference>